<protein>
    <recommendedName>
        <fullName evidence="4">Organic solvent tolerance-like N-terminal domain-containing protein</fullName>
    </recommendedName>
</protein>
<dbReference type="GO" id="GO:0017089">
    <property type="term" value="F:glycolipid transfer activity"/>
    <property type="evidence" value="ECO:0007669"/>
    <property type="project" value="TreeGrafter"/>
</dbReference>
<proteinExistence type="predicted"/>
<sequence>MRIAFFGRILLLLALAGTGAFAQTNPPAQDPNNTNNKVQLEQASELIGEVRNGKEVRKIIGPARFRQNATLLYCDSAYLHQATDFIEAFGNVKIVEGDSVTVTGNRGTYDGRSRLSRMYGNVVLNDGQKTLTTEQLDYNMQDNVAFYPDSGTIVDGENTLTSRQGYYNTNTKIFTFKENVKMVNPKYELTSENLTYNSITKVAYFNTPTRIVGEDGTLVANNGEYNTATGVSNFTSRSTVEYSKYTLTGDILNYDKANQVGYAEGNVVMVAKEDSTIIEGDIGRYFGQQGISRVYGNAVAKNVVGGDTLYLTADTLLSVEDKVQGTRRMFAYNRVKIFKRDLQGKCDSLIYNYSDSTIFFYRDPVLWNERSQLTGDTINIQLANNKMDKMFLRTNAFVISLDSLEHYNQVKGRQMVAFFNPKSQMDRVNVNGNGENITFVLNDQNTELRGVNKVECSNMILKFIEGKINRVAFLNKPDALFIPPHEIEEPSTRLKGFKWRVEEKPAKADVDVRAAAKPKVVEQKAVEKPAKPAVPAKGKKKTVVAKRGAS</sequence>
<evidence type="ECO:0000259" key="4">
    <source>
        <dbReference type="Pfam" id="PF13100"/>
    </source>
</evidence>
<feature type="compositionally biased region" description="Basic residues" evidence="2">
    <location>
        <begin position="537"/>
        <end position="550"/>
    </location>
</feature>
<evidence type="ECO:0000313" key="5">
    <source>
        <dbReference type="EMBL" id="CAA9331059.1"/>
    </source>
</evidence>
<keyword evidence="1 3" id="KW-0732">Signal</keyword>
<dbReference type="PANTHER" id="PTHR36504">
    <property type="entry name" value="LIPOPOLYSACCHARIDE EXPORT SYSTEM PROTEIN LPTA"/>
    <property type="match status" value="1"/>
</dbReference>
<reference evidence="5" key="1">
    <citation type="submission" date="2020-02" db="EMBL/GenBank/DDBJ databases">
        <authorList>
            <person name="Meier V. D."/>
        </authorList>
    </citation>
    <scope>NUCLEOTIDE SEQUENCE</scope>
    <source>
        <strain evidence="5">AVDCRST_MAG56</strain>
    </source>
</reference>
<dbReference type="EMBL" id="CADCTQ010000621">
    <property type="protein sequence ID" value="CAA9331059.1"/>
    <property type="molecule type" value="Genomic_DNA"/>
</dbReference>
<evidence type="ECO:0000256" key="1">
    <source>
        <dbReference type="ARBA" id="ARBA00022729"/>
    </source>
</evidence>
<dbReference type="InterPro" id="IPR052037">
    <property type="entry name" value="LPS_export_LptA"/>
</dbReference>
<dbReference type="Pfam" id="PF13100">
    <property type="entry name" value="OstA_2"/>
    <property type="match status" value="1"/>
</dbReference>
<name>A0A6J4LFJ0_9SPHI</name>
<dbReference type="Gene3D" id="2.60.450.10">
    <property type="entry name" value="Lipopolysaccharide (LPS) transport protein A like domain"/>
    <property type="match status" value="3"/>
</dbReference>
<dbReference type="InterPro" id="IPR005653">
    <property type="entry name" value="OstA-like_N"/>
</dbReference>
<feature type="signal peptide" evidence="3">
    <location>
        <begin position="1"/>
        <end position="22"/>
    </location>
</feature>
<evidence type="ECO:0000256" key="2">
    <source>
        <dbReference type="SAM" id="MobiDB-lite"/>
    </source>
</evidence>
<evidence type="ECO:0000256" key="3">
    <source>
        <dbReference type="SAM" id="SignalP"/>
    </source>
</evidence>
<dbReference type="GO" id="GO:0015920">
    <property type="term" value="P:lipopolysaccharide transport"/>
    <property type="evidence" value="ECO:0007669"/>
    <property type="project" value="TreeGrafter"/>
</dbReference>
<feature type="chain" id="PRO_5026866929" description="Organic solvent tolerance-like N-terminal domain-containing protein" evidence="3">
    <location>
        <begin position="23"/>
        <end position="550"/>
    </location>
</feature>
<organism evidence="5">
    <name type="scientific">uncultured Cytophagales bacterium</name>
    <dbReference type="NCBI Taxonomy" id="158755"/>
    <lineage>
        <taxon>Bacteria</taxon>
        <taxon>Pseudomonadati</taxon>
        <taxon>Bacteroidota</taxon>
        <taxon>Sphingobacteriia</taxon>
        <taxon>Sphingobacteriales</taxon>
        <taxon>environmental samples</taxon>
    </lineage>
</organism>
<dbReference type="GO" id="GO:0009279">
    <property type="term" value="C:cell outer membrane"/>
    <property type="evidence" value="ECO:0007669"/>
    <property type="project" value="TreeGrafter"/>
</dbReference>
<feature type="region of interest" description="Disordered" evidence="2">
    <location>
        <begin position="522"/>
        <end position="550"/>
    </location>
</feature>
<dbReference type="PANTHER" id="PTHR36504:SF1">
    <property type="entry name" value="LIPOPOLYSACCHARIDE EXPORT SYSTEM PROTEIN LPTA"/>
    <property type="match status" value="1"/>
</dbReference>
<dbReference type="AlphaFoldDB" id="A0A6J4LFJ0"/>
<accession>A0A6J4LFJ0</accession>
<gene>
    <name evidence="5" type="ORF">AVDCRST_MAG56-7798</name>
</gene>
<feature type="domain" description="Organic solvent tolerance-like N-terminal" evidence="4">
    <location>
        <begin position="36"/>
        <end position="192"/>
    </location>
</feature>
<dbReference type="GO" id="GO:0030288">
    <property type="term" value="C:outer membrane-bounded periplasmic space"/>
    <property type="evidence" value="ECO:0007669"/>
    <property type="project" value="TreeGrafter"/>
</dbReference>